<dbReference type="InterPro" id="IPR036388">
    <property type="entry name" value="WH-like_DNA-bd_sf"/>
</dbReference>
<protein>
    <submittedName>
        <fullName evidence="1">DNA packaging protein</fullName>
    </submittedName>
</protein>
<name>A0A8S5U955_9CAUD</name>
<organism evidence="1">
    <name type="scientific">Myoviridae sp. ct9Uc11</name>
    <dbReference type="NCBI Taxonomy" id="2825042"/>
    <lineage>
        <taxon>Viruses</taxon>
        <taxon>Duplodnaviria</taxon>
        <taxon>Heunggongvirae</taxon>
        <taxon>Uroviricota</taxon>
        <taxon>Caudoviricetes</taxon>
    </lineage>
</organism>
<reference evidence="1" key="1">
    <citation type="journal article" date="2021" name="Proc. Natl. Acad. Sci. U.S.A.">
        <title>A Catalog of Tens of Thousands of Viruses from Human Metagenomes Reveals Hidden Associations with Chronic Diseases.</title>
        <authorList>
            <person name="Tisza M.J."/>
            <person name="Buck C.B."/>
        </authorList>
    </citation>
    <scope>NUCLEOTIDE SEQUENCE</scope>
    <source>
        <strain evidence="1">Ct9Uc11</strain>
    </source>
</reference>
<proteinExistence type="predicted"/>
<dbReference type="EMBL" id="BK016043">
    <property type="protein sequence ID" value="DAF91017.1"/>
    <property type="molecule type" value="Genomic_DNA"/>
</dbReference>
<accession>A0A8S5U955</accession>
<dbReference type="Gene3D" id="1.10.10.10">
    <property type="entry name" value="Winged helix-like DNA-binding domain superfamily/Winged helix DNA-binding domain"/>
    <property type="match status" value="1"/>
</dbReference>
<sequence length="242" mass="27466">MGAANVRRGWHGKTTGKTKDFQRAVQKVRRNDGKGGRWMARKKTVDRMDAPEALPRGDGARADLPAENRLYWDADRRSVIVSSRVAAMYFGVTVQTVTNWAKDGCPRVKYGYYDLRELLEYRARKEGLLDQQDSETDVDKMSIKAQKTYFEKQLRAAQAEAAQLRTGILRGDYLERGRVVSDLKRWAIVLKRSLTGLGKAISREVATALDPAEARRFDARISEVINEALEQLAVEGCYHDER</sequence>
<evidence type="ECO:0000313" key="1">
    <source>
        <dbReference type="EMBL" id="DAF91017.1"/>
    </source>
</evidence>